<dbReference type="NCBIfam" id="TIGR00413">
    <property type="entry name" value="rlpA"/>
    <property type="match status" value="1"/>
</dbReference>
<evidence type="ECO:0000313" key="8">
    <source>
        <dbReference type="EMBL" id="TQL97315.1"/>
    </source>
</evidence>
<dbReference type="Pfam" id="PF03330">
    <property type="entry name" value="DPBB_1"/>
    <property type="match status" value="1"/>
</dbReference>
<evidence type="ECO:0000313" key="9">
    <source>
        <dbReference type="Proteomes" id="UP000316096"/>
    </source>
</evidence>
<evidence type="ECO:0000259" key="7">
    <source>
        <dbReference type="Pfam" id="PF03330"/>
    </source>
</evidence>
<dbReference type="PANTHER" id="PTHR34183">
    <property type="entry name" value="ENDOLYTIC PEPTIDOGLYCAN TRANSGLYCOSYLASE RLPA"/>
    <property type="match status" value="1"/>
</dbReference>
<feature type="compositionally biased region" description="Polar residues" evidence="5">
    <location>
        <begin position="40"/>
        <end position="50"/>
    </location>
</feature>
<dbReference type="InterPro" id="IPR009009">
    <property type="entry name" value="RlpA-like_DPBB"/>
</dbReference>
<dbReference type="InterPro" id="IPR036908">
    <property type="entry name" value="RlpA-like_sf"/>
</dbReference>
<dbReference type="InterPro" id="IPR034718">
    <property type="entry name" value="RlpA"/>
</dbReference>
<dbReference type="AlphaFoldDB" id="A0A543CJS9"/>
<keyword evidence="6" id="KW-0812">Transmembrane</keyword>
<evidence type="ECO:0000256" key="3">
    <source>
        <dbReference type="HAMAP-Rule" id="MF_02071"/>
    </source>
</evidence>
<keyword evidence="2 3" id="KW-0961">Cell wall biogenesis/degradation</keyword>
<feature type="domain" description="RlpA-like protein double-psi beta-barrel" evidence="7">
    <location>
        <begin position="110"/>
        <end position="194"/>
    </location>
</feature>
<dbReference type="RefSeq" id="WP_246121585.1">
    <property type="nucleotide sequence ID" value="NZ_VFOZ01000001.1"/>
</dbReference>
<keyword evidence="1 3" id="KW-0456">Lyase</keyword>
<accession>A0A543CJS9</accession>
<evidence type="ECO:0000256" key="1">
    <source>
        <dbReference type="ARBA" id="ARBA00023239"/>
    </source>
</evidence>
<dbReference type="Gene3D" id="2.40.40.10">
    <property type="entry name" value="RlpA-like domain"/>
    <property type="match status" value="1"/>
</dbReference>
<dbReference type="CDD" id="cd22268">
    <property type="entry name" value="DPBB_RlpA-like"/>
    <property type="match status" value="1"/>
</dbReference>
<keyword evidence="8" id="KW-0449">Lipoprotein</keyword>
<sequence>MGRSGRHRQTDTPKTLRITLIAAAGLAAVALAAIVVSVTGPGSSSAQLSSRGALAYRPRPRPLDRADRDDPRTPLTTPTPTPTPEPTDAQPEQAPPKKKRHHKVLPHGACEASYYGAGGRTASGESFHADALTAAHRTLPIGSKVRVTNRHNDRSVVVRINDRGPFVPGRCLDLSSAAMQAVGGLGSGVIPVKYEVLAQV</sequence>
<reference evidence="8 9" key="1">
    <citation type="submission" date="2019-06" db="EMBL/GenBank/DDBJ databases">
        <title>Sequencing the genomes of 1000 actinobacteria strains.</title>
        <authorList>
            <person name="Klenk H.-P."/>
        </authorList>
    </citation>
    <scope>NUCLEOTIDE SEQUENCE [LARGE SCALE GENOMIC DNA]</scope>
    <source>
        <strain evidence="8 9">DSM 102200</strain>
    </source>
</reference>
<evidence type="ECO:0000256" key="5">
    <source>
        <dbReference type="SAM" id="MobiDB-lite"/>
    </source>
</evidence>
<name>A0A543CJS9_9ACTN</name>
<keyword evidence="6" id="KW-1133">Transmembrane helix</keyword>
<proteinExistence type="inferred from homology"/>
<feature type="compositionally biased region" description="Basic and acidic residues" evidence="5">
    <location>
        <begin position="61"/>
        <end position="72"/>
    </location>
</feature>
<comment type="similarity">
    <text evidence="3 4">Belongs to the RlpA family.</text>
</comment>
<keyword evidence="6" id="KW-0472">Membrane</keyword>
<dbReference type="GO" id="GO:0008932">
    <property type="term" value="F:lytic endotransglycosylase activity"/>
    <property type="evidence" value="ECO:0007669"/>
    <property type="project" value="UniProtKB-UniRule"/>
</dbReference>
<evidence type="ECO:0000256" key="6">
    <source>
        <dbReference type="SAM" id="Phobius"/>
    </source>
</evidence>
<dbReference type="HAMAP" id="MF_02071">
    <property type="entry name" value="RlpA"/>
    <property type="match status" value="1"/>
</dbReference>
<dbReference type="GO" id="GO:0000270">
    <property type="term" value="P:peptidoglycan metabolic process"/>
    <property type="evidence" value="ECO:0007669"/>
    <property type="project" value="UniProtKB-UniRule"/>
</dbReference>
<protein>
    <recommendedName>
        <fullName evidence="3">Probable endolytic peptidoglycan transglycosylase RlpA</fullName>
        <ecNumber evidence="3">4.2.2.-</ecNumber>
    </recommendedName>
</protein>
<dbReference type="PANTHER" id="PTHR34183:SF8">
    <property type="entry name" value="ENDOLYTIC PEPTIDOGLYCAN TRANSGLYCOSYLASE RLPA-RELATED"/>
    <property type="match status" value="1"/>
</dbReference>
<dbReference type="Proteomes" id="UP000316096">
    <property type="component" value="Unassembled WGS sequence"/>
</dbReference>
<keyword evidence="9" id="KW-1185">Reference proteome</keyword>
<dbReference type="GO" id="GO:0071555">
    <property type="term" value="P:cell wall organization"/>
    <property type="evidence" value="ECO:0007669"/>
    <property type="project" value="UniProtKB-KW"/>
</dbReference>
<evidence type="ECO:0000256" key="2">
    <source>
        <dbReference type="ARBA" id="ARBA00023316"/>
    </source>
</evidence>
<dbReference type="EC" id="4.2.2.-" evidence="3"/>
<comment type="function">
    <text evidence="3">Lytic transglycosylase with a strong preference for naked glycan strands that lack stem peptides.</text>
</comment>
<organism evidence="8 9">
    <name type="scientific">Actinoallomurus bryophytorum</name>
    <dbReference type="NCBI Taxonomy" id="1490222"/>
    <lineage>
        <taxon>Bacteria</taxon>
        <taxon>Bacillati</taxon>
        <taxon>Actinomycetota</taxon>
        <taxon>Actinomycetes</taxon>
        <taxon>Streptosporangiales</taxon>
        <taxon>Thermomonosporaceae</taxon>
        <taxon>Actinoallomurus</taxon>
    </lineage>
</organism>
<dbReference type="EMBL" id="VFOZ01000001">
    <property type="protein sequence ID" value="TQL97315.1"/>
    <property type="molecule type" value="Genomic_DNA"/>
</dbReference>
<feature type="compositionally biased region" description="Basic residues" evidence="5">
    <location>
        <begin position="96"/>
        <end position="105"/>
    </location>
</feature>
<feature type="transmembrane region" description="Helical" evidence="6">
    <location>
        <begin position="20"/>
        <end position="40"/>
    </location>
</feature>
<comment type="caution">
    <text evidence="8">The sequence shown here is derived from an EMBL/GenBank/DDBJ whole genome shotgun (WGS) entry which is preliminary data.</text>
</comment>
<dbReference type="InterPro" id="IPR012997">
    <property type="entry name" value="RplA"/>
</dbReference>
<gene>
    <name evidence="3" type="primary">rlpA</name>
    <name evidence="8" type="ORF">FB559_2894</name>
</gene>
<evidence type="ECO:0000256" key="4">
    <source>
        <dbReference type="RuleBase" id="RU003495"/>
    </source>
</evidence>
<dbReference type="SUPFAM" id="SSF50685">
    <property type="entry name" value="Barwin-like endoglucanases"/>
    <property type="match status" value="1"/>
</dbReference>
<feature type="region of interest" description="Disordered" evidence="5">
    <location>
        <begin position="40"/>
        <end position="105"/>
    </location>
</feature>